<dbReference type="AlphaFoldDB" id="A0A1U7CI94"/>
<protein>
    <submittedName>
        <fullName evidence="1">Uncharacterized protein</fullName>
    </submittedName>
</protein>
<evidence type="ECO:0000313" key="2">
    <source>
        <dbReference type="Proteomes" id="UP000186309"/>
    </source>
</evidence>
<accession>A0A1U7CI94</accession>
<dbReference type="EMBL" id="CP019082">
    <property type="protein sequence ID" value="APW58627.1"/>
    <property type="molecule type" value="Genomic_DNA"/>
</dbReference>
<keyword evidence="2" id="KW-1185">Reference proteome</keyword>
<dbReference type="KEGG" id="pbor:BSF38_00025"/>
<dbReference type="STRING" id="1387353.BSF38_00025"/>
<reference evidence="2" key="1">
    <citation type="submission" date="2016-12" db="EMBL/GenBank/DDBJ databases">
        <title>Comparative genomics of four Isosphaeraceae planctomycetes: a common pool of plasmids and glycoside hydrolase genes.</title>
        <authorList>
            <person name="Ivanova A."/>
        </authorList>
    </citation>
    <scope>NUCLEOTIDE SEQUENCE [LARGE SCALE GENOMIC DNA]</scope>
    <source>
        <strain evidence="2">PX4</strain>
    </source>
</reference>
<sequence length="162" mass="18367">MKKVRMTLEGLDGNAFALLGAFTENATRQGWRDEEIEVVRREAMAGDYRHLLQTLAAHTDDTEVEMRISWMSQTTMEPFTYPVPDMDTASLLLDALAQYDLFQFERKVKPDYANCGGAEWRHPILTGGEWVEFDPDDASDRMELAAMVAELAEWSRGDGQAN</sequence>
<organism evidence="1 2">
    <name type="scientific">Paludisphaera borealis</name>
    <dbReference type="NCBI Taxonomy" id="1387353"/>
    <lineage>
        <taxon>Bacteria</taxon>
        <taxon>Pseudomonadati</taxon>
        <taxon>Planctomycetota</taxon>
        <taxon>Planctomycetia</taxon>
        <taxon>Isosphaerales</taxon>
        <taxon>Isosphaeraceae</taxon>
        <taxon>Paludisphaera</taxon>
    </lineage>
</organism>
<dbReference type="RefSeq" id="WP_076342914.1">
    <property type="nucleotide sequence ID" value="NZ_CP019082.1"/>
</dbReference>
<name>A0A1U7CI94_9BACT</name>
<gene>
    <name evidence="1" type="ORF">BSF38_00025</name>
</gene>
<dbReference type="Pfam" id="PF17420">
    <property type="entry name" value="GP17"/>
    <property type="match status" value="1"/>
</dbReference>
<dbReference type="InterPro" id="IPR020285">
    <property type="entry name" value="Gp17"/>
</dbReference>
<evidence type="ECO:0000313" key="1">
    <source>
        <dbReference type="EMBL" id="APW58627.1"/>
    </source>
</evidence>
<dbReference type="Proteomes" id="UP000186309">
    <property type="component" value="Chromosome"/>
</dbReference>
<proteinExistence type="predicted"/>
<dbReference type="OrthoDB" id="1202793at2"/>